<reference evidence="9 10" key="1">
    <citation type="journal article" date="2018" name="Nat. Ecol. Evol.">
        <title>Genomic signatures of mitonuclear coevolution across populations of Tigriopus californicus.</title>
        <authorList>
            <person name="Barreto F.S."/>
            <person name="Watson E.T."/>
            <person name="Lima T.G."/>
            <person name="Willett C.S."/>
            <person name="Edmands S."/>
            <person name="Li W."/>
            <person name="Burton R.S."/>
        </authorList>
    </citation>
    <scope>NUCLEOTIDE SEQUENCE [LARGE SCALE GENOMIC DNA]</scope>
    <source>
        <strain evidence="9 10">San Diego</strain>
    </source>
</reference>
<dbReference type="SUPFAM" id="SSF52129">
    <property type="entry name" value="Caspase-like"/>
    <property type="match status" value="1"/>
</dbReference>
<evidence type="ECO:0000256" key="4">
    <source>
        <dbReference type="ARBA" id="ARBA00022801"/>
    </source>
</evidence>
<dbReference type="EMBL" id="VCGU01000010">
    <property type="protein sequence ID" value="TRY69101.1"/>
    <property type="molecule type" value="Genomic_DNA"/>
</dbReference>
<comment type="similarity">
    <text evidence="1 5">Belongs to the peptidase C14A family.</text>
</comment>
<evidence type="ECO:0000256" key="5">
    <source>
        <dbReference type="RuleBase" id="RU003971"/>
    </source>
</evidence>
<dbReference type="GO" id="GO:0006508">
    <property type="term" value="P:proteolysis"/>
    <property type="evidence" value="ECO:0007669"/>
    <property type="project" value="UniProtKB-KW"/>
</dbReference>
<evidence type="ECO:0000256" key="6">
    <source>
        <dbReference type="SAM" id="MobiDB-lite"/>
    </source>
</evidence>
<dbReference type="PROSITE" id="PS50208">
    <property type="entry name" value="CASPASE_P20"/>
    <property type="match status" value="1"/>
</dbReference>
<keyword evidence="4" id="KW-0378">Hydrolase</keyword>
<feature type="compositionally biased region" description="Polar residues" evidence="6">
    <location>
        <begin position="34"/>
        <end position="43"/>
    </location>
</feature>
<dbReference type="SMART" id="SM00115">
    <property type="entry name" value="CASc"/>
    <property type="match status" value="1"/>
</dbReference>
<feature type="region of interest" description="Disordered" evidence="6">
    <location>
        <begin position="368"/>
        <end position="407"/>
    </location>
</feature>
<keyword evidence="3" id="KW-0053">Apoptosis</keyword>
<evidence type="ECO:0000256" key="3">
    <source>
        <dbReference type="ARBA" id="ARBA00022703"/>
    </source>
</evidence>
<dbReference type="InterPro" id="IPR033139">
    <property type="entry name" value="Caspase_cys_AS"/>
</dbReference>
<dbReference type="PRINTS" id="PR00376">
    <property type="entry name" value="IL1BCENZYME"/>
</dbReference>
<feature type="compositionally biased region" description="Low complexity" evidence="6">
    <location>
        <begin position="14"/>
        <end position="25"/>
    </location>
</feature>
<evidence type="ECO:0000259" key="7">
    <source>
        <dbReference type="PROSITE" id="PS50207"/>
    </source>
</evidence>
<protein>
    <recommendedName>
        <fullName evidence="11">Caspase</fullName>
    </recommendedName>
</protein>
<dbReference type="InterPro" id="IPR002398">
    <property type="entry name" value="Pept_C14"/>
</dbReference>
<dbReference type="GO" id="GO:0006915">
    <property type="term" value="P:apoptotic process"/>
    <property type="evidence" value="ECO:0007669"/>
    <property type="project" value="UniProtKB-KW"/>
</dbReference>
<keyword evidence="10" id="KW-1185">Reference proteome</keyword>
<dbReference type="Gene3D" id="3.40.50.1460">
    <property type="match status" value="1"/>
</dbReference>
<evidence type="ECO:0000313" key="10">
    <source>
        <dbReference type="Proteomes" id="UP000318571"/>
    </source>
</evidence>
<dbReference type="InterPro" id="IPR011600">
    <property type="entry name" value="Pept_C14_caspase"/>
</dbReference>
<evidence type="ECO:0000313" key="9">
    <source>
        <dbReference type="EMBL" id="TRY69101.1"/>
    </source>
</evidence>
<feature type="domain" description="Caspase family p20" evidence="8">
    <location>
        <begin position="114"/>
        <end position="239"/>
    </location>
</feature>
<evidence type="ECO:0000259" key="8">
    <source>
        <dbReference type="PROSITE" id="PS50208"/>
    </source>
</evidence>
<dbReference type="Proteomes" id="UP000318571">
    <property type="component" value="Chromosome 1"/>
</dbReference>
<feature type="compositionally biased region" description="Polar residues" evidence="6">
    <location>
        <begin position="1"/>
        <end position="10"/>
    </location>
</feature>
<evidence type="ECO:0000256" key="2">
    <source>
        <dbReference type="ARBA" id="ARBA00022670"/>
    </source>
</evidence>
<proteinExistence type="inferred from homology"/>
<name>A0A553NUJ2_TIGCA</name>
<comment type="caution">
    <text evidence="9">The sequence shown here is derived from an EMBL/GenBank/DDBJ whole genome shotgun (WGS) entry which is preliminary data.</text>
</comment>
<dbReference type="STRING" id="6832.A0A553NUJ2"/>
<feature type="region of interest" description="Disordered" evidence="6">
    <location>
        <begin position="1"/>
        <end position="43"/>
    </location>
</feature>
<organism evidence="9 10">
    <name type="scientific">Tigriopus californicus</name>
    <name type="common">Marine copepod</name>
    <dbReference type="NCBI Taxonomy" id="6832"/>
    <lineage>
        <taxon>Eukaryota</taxon>
        <taxon>Metazoa</taxon>
        <taxon>Ecdysozoa</taxon>
        <taxon>Arthropoda</taxon>
        <taxon>Crustacea</taxon>
        <taxon>Multicrustacea</taxon>
        <taxon>Hexanauplia</taxon>
        <taxon>Copepoda</taxon>
        <taxon>Harpacticoida</taxon>
        <taxon>Harpacticidae</taxon>
        <taxon>Tigriopus</taxon>
    </lineage>
</organism>
<dbReference type="GO" id="GO:0004197">
    <property type="term" value="F:cysteine-type endopeptidase activity"/>
    <property type="evidence" value="ECO:0007669"/>
    <property type="project" value="InterPro"/>
</dbReference>
<feature type="compositionally biased region" description="Acidic residues" evidence="6">
    <location>
        <begin position="397"/>
        <end position="407"/>
    </location>
</feature>
<dbReference type="InterPro" id="IPR002138">
    <property type="entry name" value="Pept_C14_p10"/>
</dbReference>
<dbReference type="PROSITE" id="PS50207">
    <property type="entry name" value="CASPASE_P10"/>
    <property type="match status" value="1"/>
</dbReference>
<evidence type="ECO:0000256" key="1">
    <source>
        <dbReference type="ARBA" id="ARBA00010134"/>
    </source>
</evidence>
<dbReference type="OrthoDB" id="6044770at2759"/>
<dbReference type="AlphaFoldDB" id="A0A553NUJ2"/>
<dbReference type="InterPro" id="IPR029030">
    <property type="entry name" value="Caspase-like_dom_sf"/>
</dbReference>
<dbReference type="PROSITE" id="PS01122">
    <property type="entry name" value="CASPASE_CYS"/>
    <property type="match status" value="1"/>
</dbReference>
<dbReference type="Pfam" id="PF00656">
    <property type="entry name" value="Peptidase_C14"/>
    <property type="match status" value="1"/>
</dbReference>
<dbReference type="PANTHER" id="PTHR47901:SF8">
    <property type="entry name" value="CASPASE-3"/>
    <property type="match status" value="1"/>
</dbReference>
<accession>A0A553NUJ2</accession>
<feature type="domain" description="Caspase family p10" evidence="7">
    <location>
        <begin position="277"/>
        <end position="365"/>
    </location>
</feature>
<sequence>MSSQSSQTHMSVDPSQLQSSLSSPSVPGFHIEDTSVSPMSGLTETFAGAGETERQANLYLHRNLSATSSQDSCHMEEVEEKGVLDVKIKRAPSIRRNNSAIEAGMPCYNIISKPRGLAMIVDIEKFDNDVQERRVGSHVDVDNLKKLFRGLYFDVIEKHDLCRRDFEVALRELATDYRHLHGDMMILAILSHGRDGHIYTAEGHSIPTEAIYELFNNQNAPLLIGKPKFFIIQACRGEQNDFGQKEMLPDEVSMPMARKRRIGSDKDTIPFSNFEDVDRARPTWEDMIIAYSTIPGYVSLRDHLKGTWFIQSLVEVFMNHAHDKELIDLLRITSERLSQFSNVSQEKQTCNIEMRHLYKRIYFNPGLPEAKSSPKGLRRSQSDLPDSPRRRRQSAIGEEDDYSDIDQ</sequence>
<keyword evidence="2" id="KW-0645">Protease</keyword>
<dbReference type="CDD" id="cd00032">
    <property type="entry name" value="CASc"/>
    <property type="match status" value="1"/>
</dbReference>
<dbReference type="InterPro" id="IPR001309">
    <property type="entry name" value="Pept_C14_p20"/>
</dbReference>
<dbReference type="OMA" id="FFIIQAC"/>
<dbReference type="InterPro" id="IPR015917">
    <property type="entry name" value="Pept_C14A"/>
</dbReference>
<evidence type="ECO:0008006" key="11">
    <source>
        <dbReference type="Google" id="ProtNLM"/>
    </source>
</evidence>
<dbReference type="PANTHER" id="PTHR47901">
    <property type="entry name" value="CASPASE RECRUITMENT DOMAIN-CONTAINING PROTEIN 18"/>
    <property type="match status" value="1"/>
</dbReference>
<gene>
    <name evidence="9" type="ORF">TCAL_01435</name>
</gene>